<evidence type="ECO:0000256" key="2">
    <source>
        <dbReference type="ARBA" id="ARBA00023002"/>
    </source>
</evidence>
<dbReference type="EMBL" id="KM017071">
    <property type="protein sequence ID" value="AJW29517.1"/>
    <property type="molecule type" value="Genomic_DNA"/>
</dbReference>
<gene>
    <name evidence="3" type="ORF">pJE1_095</name>
</gene>
<dbReference type="AlphaFoldDB" id="A0A0D4ZZ14"/>
<organism evidence="3">
    <name type="scientific">Sphingomonas sp. JE1</name>
    <dbReference type="NCBI Taxonomy" id="1628059"/>
    <lineage>
        <taxon>Bacteria</taxon>
        <taxon>Pseudomonadati</taxon>
        <taxon>Pseudomonadota</taxon>
        <taxon>Alphaproteobacteria</taxon>
        <taxon>Sphingomonadales</taxon>
        <taxon>Sphingomonadaceae</taxon>
        <taxon>Sphingomonas</taxon>
    </lineage>
</organism>
<dbReference type="NCBIfam" id="NF005559">
    <property type="entry name" value="PRK07231.1"/>
    <property type="match status" value="1"/>
</dbReference>
<evidence type="ECO:0000256" key="1">
    <source>
        <dbReference type="ARBA" id="ARBA00006484"/>
    </source>
</evidence>
<dbReference type="Gene3D" id="3.40.50.720">
    <property type="entry name" value="NAD(P)-binding Rossmann-like Domain"/>
    <property type="match status" value="1"/>
</dbReference>
<dbReference type="PANTHER" id="PTHR24321">
    <property type="entry name" value="DEHYDROGENASES, SHORT CHAIN"/>
    <property type="match status" value="1"/>
</dbReference>
<comment type="similarity">
    <text evidence="1">Belongs to the short-chain dehydrogenases/reductases (SDR) family.</text>
</comment>
<dbReference type="InterPro" id="IPR020904">
    <property type="entry name" value="Sc_DH/Rdtase_CS"/>
</dbReference>
<keyword evidence="2" id="KW-0560">Oxidoreductase</keyword>
<dbReference type="FunFam" id="3.40.50.720:FF:000084">
    <property type="entry name" value="Short-chain dehydrogenase reductase"/>
    <property type="match status" value="1"/>
</dbReference>
<sequence length="266" mass="27053">MRENTVPAVDAAFTQLNMAGRVAIITGAGSGIGATTAVLLAARGAAVIVADISAAGCEATTEQIRRDGGSATPIVVDMTDESDVRATIDLAVSTYGGLHAAFNNAGIGSKGAPLTDMPLEDWQHMISVNLTSIFLCLKHQIRHMKNQGGGAIVNTASGAGVVGFPNVIDYVAAKHGVVGLTRAAAIDYAGHGIRVNAVLPGGIETPMLTSAMGKDEIVRSAVVRGHPIGRLGQSLEIAEAAAWLLSDAASFVTGSAMAVDGGYTCM</sequence>
<protein>
    <submittedName>
        <fullName evidence="3">Short chain dehydrogenase</fullName>
    </submittedName>
</protein>
<dbReference type="SUPFAM" id="SSF51735">
    <property type="entry name" value="NAD(P)-binding Rossmann-fold domains"/>
    <property type="match status" value="1"/>
</dbReference>
<dbReference type="Pfam" id="PF13561">
    <property type="entry name" value="adh_short_C2"/>
    <property type="match status" value="1"/>
</dbReference>
<dbReference type="CDD" id="cd05233">
    <property type="entry name" value="SDR_c"/>
    <property type="match status" value="1"/>
</dbReference>
<reference evidence="3" key="1">
    <citation type="submission" date="2014-06" db="EMBL/GenBank/DDBJ databases">
        <title>Molecular and ecological studies on carbamate pesticide degrading bacteria isolated from agricultural soils.</title>
        <authorList>
            <person name="Kim D.-U."/>
            <person name="Ka J.-O."/>
        </authorList>
    </citation>
    <scope>NUCLEOTIDE SEQUENCE</scope>
    <source>
        <strain evidence="3">JE1</strain>
        <plasmid evidence="3">pJE1</plasmid>
    </source>
</reference>
<proteinExistence type="inferred from homology"/>
<dbReference type="PROSITE" id="PS00061">
    <property type="entry name" value="ADH_SHORT"/>
    <property type="match status" value="1"/>
</dbReference>
<dbReference type="PRINTS" id="PR00081">
    <property type="entry name" value="GDHRDH"/>
</dbReference>
<dbReference type="InterPro" id="IPR036291">
    <property type="entry name" value="NAD(P)-bd_dom_sf"/>
</dbReference>
<dbReference type="GO" id="GO:0016491">
    <property type="term" value="F:oxidoreductase activity"/>
    <property type="evidence" value="ECO:0007669"/>
    <property type="project" value="UniProtKB-KW"/>
</dbReference>
<dbReference type="InterPro" id="IPR002347">
    <property type="entry name" value="SDR_fam"/>
</dbReference>
<geneLocation type="plasmid" evidence="3">
    <name>pJE1</name>
</geneLocation>
<accession>A0A0D4ZZ14</accession>
<name>A0A0D4ZZ14_9SPHN</name>
<evidence type="ECO:0000313" key="3">
    <source>
        <dbReference type="EMBL" id="AJW29517.1"/>
    </source>
</evidence>
<dbReference type="RefSeq" id="WP_254911378.1">
    <property type="nucleotide sequence ID" value="NZ_KM017071.1"/>
</dbReference>
<keyword evidence="3" id="KW-0614">Plasmid</keyword>
<dbReference type="PANTHER" id="PTHR24321:SF8">
    <property type="entry name" value="ESTRADIOL 17-BETA-DEHYDROGENASE 8-RELATED"/>
    <property type="match status" value="1"/>
</dbReference>
<dbReference type="PRINTS" id="PR00080">
    <property type="entry name" value="SDRFAMILY"/>
</dbReference>